<evidence type="ECO:0000256" key="2">
    <source>
        <dbReference type="ARBA" id="ARBA00022490"/>
    </source>
</evidence>
<proteinExistence type="predicted"/>
<dbReference type="InterPro" id="IPR036020">
    <property type="entry name" value="WW_dom_sf"/>
</dbReference>
<dbReference type="PANTHER" id="PTHR14791:SF29">
    <property type="entry name" value="PROTEIN KIBRA"/>
    <property type="match status" value="1"/>
</dbReference>
<keyword evidence="2" id="KW-0963">Cytoplasm</keyword>
<dbReference type="EMBL" id="OZ020096">
    <property type="protein sequence ID" value="CAK9255302.1"/>
    <property type="molecule type" value="Genomic_DNA"/>
</dbReference>
<dbReference type="Proteomes" id="UP001497444">
    <property type="component" value="Chromosome 1"/>
</dbReference>
<accession>A0ABP0VM59</accession>
<dbReference type="SUPFAM" id="SSF51045">
    <property type="entry name" value="WW domain"/>
    <property type="match status" value="1"/>
</dbReference>
<comment type="subcellular location">
    <subcellularLocation>
        <location evidence="1">Cytoplasm</location>
    </subcellularLocation>
</comment>
<evidence type="ECO:0000259" key="5">
    <source>
        <dbReference type="PROSITE" id="PS50020"/>
    </source>
</evidence>
<dbReference type="InterPro" id="IPR056440">
    <property type="entry name" value="Zn-ribbon_GIR1"/>
</dbReference>
<keyword evidence="3" id="KW-0597">Phosphoprotein</keyword>
<name>A0ABP0VM59_9BRYO</name>
<evidence type="ECO:0000256" key="4">
    <source>
        <dbReference type="SAM" id="MobiDB-lite"/>
    </source>
</evidence>
<dbReference type="PROSITE" id="PS50020">
    <property type="entry name" value="WW_DOMAIN_2"/>
    <property type="match status" value="1"/>
</dbReference>
<evidence type="ECO:0000256" key="3">
    <source>
        <dbReference type="ARBA" id="ARBA00022553"/>
    </source>
</evidence>
<dbReference type="InterPro" id="IPR001202">
    <property type="entry name" value="WW_dom"/>
</dbReference>
<feature type="region of interest" description="Disordered" evidence="4">
    <location>
        <begin position="232"/>
        <end position="279"/>
    </location>
</feature>
<gene>
    <name evidence="6" type="ORF">CSSPJE1EN1_LOCUS780</name>
</gene>
<evidence type="ECO:0000256" key="1">
    <source>
        <dbReference type="ARBA" id="ARBA00004496"/>
    </source>
</evidence>
<dbReference type="Pfam" id="PF24747">
    <property type="entry name" value="Zn-ribbon_GIR1"/>
    <property type="match status" value="1"/>
</dbReference>
<dbReference type="Gene3D" id="2.20.70.10">
    <property type="match status" value="1"/>
</dbReference>
<organism evidence="6 7">
    <name type="scientific">Sphagnum jensenii</name>
    <dbReference type="NCBI Taxonomy" id="128206"/>
    <lineage>
        <taxon>Eukaryota</taxon>
        <taxon>Viridiplantae</taxon>
        <taxon>Streptophyta</taxon>
        <taxon>Embryophyta</taxon>
        <taxon>Bryophyta</taxon>
        <taxon>Sphagnophytina</taxon>
        <taxon>Sphagnopsida</taxon>
        <taxon>Sphagnales</taxon>
        <taxon>Sphagnaceae</taxon>
        <taxon>Sphagnum</taxon>
    </lineage>
</organism>
<dbReference type="InterPro" id="IPR051105">
    <property type="entry name" value="WWC/KIBRA_Hippo_Reg"/>
</dbReference>
<keyword evidence="7" id="KW-1185">Reference proteome</keyword>
<feature type="compositionally biased region" description="Low complexity" evidence="4">
    <location>
        <begin position="232"/>
        <end position="256"/>
    </location>
</feature>
<feature type="compositionally biased region" description="Low complexity" evidence="4">
    <location>
        <begin position="264"/>
        <end position="273"/>
    </location>
</feature>
<sequence>MGAMPREEKSGGLQQQASLMFNEQVNSRKGASTTRCVQSEPEPPLPYGWEKCLDLKSGVFYFNDWNTGMQIYTDPRRNSNSPCDQRIGHLLISLQTKTKNEKDVVAETTVQDDSSDDIKISSRSRFKVLHSGLRMPLERVMIGRQSVEPEDSTSDLLSFDQQHQDWHSLKLSLNPPGANCSSQEQQSVCTVEKVQNALKWSQWGGATRSVKRSQASSFDKSGKKCVSLTDSLSTSLALHSPPSRPSSSRESNSPGPRSEEASSKRSTPPSSLSQTCSSECLTSPSTIIQQGSFEEDEVQQPRSMFRELTTLVEVCRRTDTTVVAAATEENQVAVQQLQEVPDDAAVMVAVGCKSCLMYIMLPKLQPSCPKCGNADVLLDLPSPKPKKQRRVLELSSTPKWNWLDAKPIAT</sequence>
<protein>
    <recommendedName>
        <fullName evidence="5">WW domain-containing protein</fullName>
    </recommendedName>
</protein>
<dbReference type="PANTHER" id="PTHR14791">
    <property type="entry name" value="BOMB/KIRA PROTEINS"/>
    <property type="match status" value="1"/>
</dbReference>
<reference evidence="6 7" key="1">
    <citation type="submission" date="2024-02" db="EMBL/GenBank/DDBJ databases">
        <authorList>
            <consortium name="ELIXIR-Norway"/>
            <consortium name="Elixir Norway"/>
        </authorList>
    </citation>
    <scope>NUCLEOTIDE SEQUENCE [LARGE SCALE GENOMIC DNA]</scope>
</reference>
<evidence type="ECO:0000313" key="7">
    <source>
        <dbReference type="Proteomes" id="UP001497444"/>
    </source>
</evidence>
<feature type="domain" description="WW" evidence="5">
    <location>
        <begin position="43"/>
        <end position="77"/>
    </location>
</feature>
<evidence type="ECO:0000313" key="6">
    <source>
        <dbReference type="EMBL" id="CAK9255302.1"/>
    </source>
</evidence>